<dbReference type="InterPro" id="IPR051332">
    <property type="entry name" value="Fosfomycin_Res_Enzymes"/>
</dbReference>
<keyword evidence="2" id="KW-0223">Dioxygenase</keyword>
<dbReference type="InterPro" id="IPR029068">
    <property type="entry name" value="Glyas_Bleomycin-R_OHBP_Dase"/>
</dbReference>
<proteinExistence type="predicted"/>
<feature type="domain" description="VOC" evidence="1">
    <location>
        <begin position="6"/>
        <end position="118"/>
    </location>
</feature>
<evidence type="ECO:0000259" key="1">
    <source>
        <dbReference type="PROSITE" id="PS51819"/>
    </source>
</evidence>
<organism evidence="2 3">
    <name type="scientific">Psychrobacillus soli</name>
    <dbReference type="NCBI Taxonomy" id="1543965"/>
    <lineage>
        <taxon>Bacteria</taxon>
        <taxon>Bacillati</taxon>
        <taxon>Bacillota</taxon>
        <taxon>Bacilli</taxon>
        <taxon>Bacillales</taxon>
        <taxon>Bacillaceae</taxon>
        <taxon>Psychrobacillus</taxon>
    </lineage>
</organism>
<dbReference type="Proteomes" id="UP000318937">
    <property type="component" value="Unassembled WGS sequence"/>
</dbReference>
<accession>A0A544TN03</accession>
<dbReference type="InterPro" id="IPR037523">
    <property type="entry name" value="VOC_core"/>
</dbReference>
<evidence type="ECO:0000313" key="3">
    <source>
        <dbReference type="Proteomes" id="UP000318937"/>
    </source>
</evidence>
<comment type="caution">
    <text evidence="2">The sequence shown here is derived from an EMBL/GenBank/DDBJ whole genome shotgun (WGS) entry which is preliminary data.</text>
</comment>
<feature type="domain" description="VOC" evidence="1">
    <location>
        <begin position="135"/>
        <end position="248"/>
    </location>
</feature>
<protein>
    <submittedName>
        <fullName evidence="2">Glyoxalase/bleomycin resistance/extradiol dioxygenase family protein</fullName>
    </submittedName>
</protein>
<dbReference type="PANTHER" id="PTHR36113">
    <property type="entry name" value="LYASE, PUTATIVE-RELATED-RELATED"/>
    <property type="match status" value="1"/>
</dbReference>
<dbReference type="EMBL" id="VDGG01000001">
    <property type="protein sequence ID" value="TQR18834.1"/>
    <property type="molecule type" value="Genomic_DNA"/>
</dbReference>
<name>A0A544TN03_9BACI</name>
<dbReference type="RefSeq" id="WP_142604917.1">
    <property type="nucleotide sequence ID" value="NZ_VDGG01000001.1"/>
</dbReference>
<dbReference type="AlphaFoldDB" id="A0A544TN03"/>
<dbReference type="OrthoDB" id="317332at2"/>
<dbReference type="GO" id="GO:0051213">
    <property type="term" value="F:dioxygenase activity"/>
    <property type="evidence" value="ECO:0007669"/>
    <property type="project" value="UniProtKB-KW"/>
</dbReference>
<keyword evidence="3" id="KW-1185">Reference proteome</keyword>
<reference evidence="2 3" key="1">
    <citation type="submission" date="2019-05" db="EMBL/GenBank/DDBJ databases">
        <title>Psychrobacillus vulpis sp. nov., a new species isolated from feces of a red fox that inhabits in The Tablas de Daimiel Natural Park, Albacete, Spain.</title>
        <authorList>
            <person name="Rodriguez M."/>
            <person name="Reina J.C."/>
            <person name="Bejar V."/>
            <person name="Llamas I."/>
        </authorList>
    </citation>
    <scope>NUCLEOTIDE SEQUENCE [LARGE SCALE GENOMIC DNA]</scope>
    <source>
        <strain evidence="2 3">NHI-2</strain>
    </source>
</reference>
<evidence type="ECO:0000313" key="2">
    <source>
        <dbReference type="EMBL" id="TQR18834.1"/>
    </source>
</evidence>
<gene>
    <name evidence="2" type="ORF">FG383_00695</name>
</gene>
<dbReference type="Pfam" id="PF00903">
    <property type="entry name" value="Glyoxalase"/>
    <property type="match status" value="2"/>
</dbReference>
<dbReference type="PANTHER" id="PTHR36113:SF1">
    <property type="entry name" value="GLYOXALASE_BLEOMYCIN RESISTANCE PROTEIN_DIOXYGENASE"/>
    <property type="match status" value="1"/>
</dbReference>
<dbReference type="Gene3D" id="3.10.180.10">
    <property type="entry name" value="2,3-Dihydroxybiphenyl 1,2-Dioxygenase, domain 1"/>
    <property type="match status" value="2"/>
</dbReference>
<sequence length="301" mass="34530">MIKTVKLTYASLNCRNVRKMVDYYENVIGLTVVESTNGDTFYLSTGLEHHNLVLTSSENSELSTIGFHVSADENLVEIQKNLKAQGIQSELKHDFQPGVHELLELEDPDGYKVHLLQKIDMPAPGFKKNSICPQKLGHIALGSLNPELATEFYMKVLNFKHTDRIGERAIFLTCNSDHHVLNISKFGHKMMHHIAFELKDSSHHTLSADFLSQNGKALSWGPFRHTAGHNLASYHHDPELNVIELFTDMDQFIADLNYFDPRPWHAELPMRPKVWENNCTWYDNFEKNITDYVLDKVQLTK</sequence>
<dbReference type="InterPro" id="IPR004360">
    <property type="entry name" value="Glyas_Fos-R_dOase_dom"/>
</dbReference>
<keyword evidence="2" id="KW-0560">Oxidoreductase</keyword>
<dbReference type="SUPFAM" id="SSF54593">
    <property type="entry name" value="Glyoxalase/Bleomycin resistance protein/Dihydroxybiphenyl dioxygenase"/>
    <property type="match status" value="1"/>
</dbReference>
<dbReference type="PROSITE" id="PS51819">
    <property type="entry name" value="VOC"/>
    <property type="match status" value="2"/>
</dbReference>